<accession>V2URR9</accession>
<protein>
    <submittedName>
        <fullName evidence="1">Uncharacterized protein</fullName>
    </submittedName>
</protein>
<dbReference type="RefSeq" id="WP_004903890.1">
    <property type="nucleotide sequence ID" value="NZ_BBTI01000001.1"/>
</dbReference>
<reference evidence="1 2" key="1">
    <citation type="submission" date="2013-10" db="EMBL/GenBank/DDBJ databases">
        <title>The Genome Sequence of Acinetobacter brisouii CIP 110357.</title>
        <authorList>
            <consortium name="The Broad Institute Genomics Platform"/>
            <consortium name="The Broad Institute Genome Sequencing Center for Infectious Disease"/>
            <person name="Cerqueira G."/>
            <person name="Feldgarden M."/>
            <person name="Courvalin P."/>
            <person name="Grillot-Courvalin C."/>
            <person name="Clermont D."/>
            <person name="Rocha E."/>
            <person name="Yoon E.-J."/>
            <person name="Nemec A."/>
            <person name="Young S.K."/>
            <person name="Zeng Q."/>
            <person name="Gargeya S."/>
            <person name="Fitzgerald M."/>
            <person name="Abouelleil A."/>
            <person name="Alvarado L."/>
            <person name="Berlin A.M."/>
            <person name="Chapman S.B."/>
            <person name="Gainer-Dewar J."/>
            <person name="Goldberg J."/>
            <person name="Gnerre S."/>
            <person name="Griggs A."/>
            <person name="Gujja S."/>
            <person name="Hansen M."/>
            <person name="Howarth C."/>
            <person name="Imamovic A."/>
            <person name="Ireland A."/>
            <person name="Larimer J."/>
            <person name="McCowan C."/>
            <person name="Murphy C."/>
            <person name="Pearson M."/>
            <person name="Poon T.W."/>
            <person name="Priest M."/>
            <person name="Roberts A."/>
            <person name="Saif S."/>
            <person name="Shea T."/>
            <person name="Sykes S."/>
            <person name="Wortman J."/>
            <person name="Nusbaum C."/>
            <person name="Birren B."/>
        </authorList>
    </citation>
    <scope>NUCLEOTIDE SEQUENCE [LARGE SCALE GENOMIC DNA]</scope>
    <source>
        <strain evidence="1 2">CIP 110357</strain>
    </source>
</reference>
<organism evidence="1 2">
    <name type="scientific">Acinetobacter brisouii CIP 110357</name>
    <dbReference type="NCBI Taxonomy" id="1341683"/>
    <lineage>
        <taxon>Bacteria</taxon>
        <taxon>Pseudomonadati</taxon>
        <taxon>Pseudomonadota</taxon>
        <taxon>Gammaproteobacteria</taxon>
        <taxon>Moraxellales</taxon>
        <taxon>Moraxellaceae</taxon>
        <taxon>Acinetobacter</taxon>
    </lineage>
</organism>
<evidence type="ECO:0000313" key="2">
    <source>
        <dbReference type="Proteomes" id="UP000018418"/>
    </source>
</evidence>
<dbReference type="AlphaFoldDB" id="V2URR9"/>
<sequence length="170" mass="19297">MGMNIAGCIVKKVITSQDDLEELFGAELEFQGDISFAEACDLERDENTIDVYCNAVGCLIIYHAGQSYDVSDVKEDIIQFVLFSLANSYFFEQYHQGKLQRRYMIVNGEVHEDEGTGVLQEGDDVEVIVKQLLDDFLEAPISKQLDKLELQRYAFIEQDDEADVSTKLPH</sequence>
<comment type="caution">
    <text evidence="1">The sequence shown here is derived from an EMBL/GenBank/DDBJ whole genome shotgun (WGS) entry which is preliminary data.</text>
</comment>
<dbReference type="OrthoDB" id="6705767at2"/>
<name>V2URR9_9GAMM</name>
<proteinExistence type="predicted"/>
<dbReference type="PATRIC" id="fig|1341683.3.peg.870"/>
<dbReference type="EMBL" id="AYEU01000003">
    <property type="protein sequence ID" value="ESK52717.1"/>
    <property type="molecule type" value="Genomic_DNA"/>
</dbReference>
<dbReference type="Proteomes" id="UP000018418">
    <property type="component" value="Unassembled WGS sequence"/>
</dbReference>
<keyword evidence="2" id="KW-1185">Reference proteome</keyword>
<evidence type="ECO:0000313" key="1">
    <source>
        <dbReference type="EMBL" id="ESK52717.1"/>
    </source>
</evidence>
<gene>
    <name evidence="1" type="ORF">P255_00878</name>
</gene>
<dbReference type="HOGENOM" id="CLU_1567299_0_0_6"/>